<evidence type="ECO:0000256" key="1">
    <source>
        <dbReference type="SAM" id="MobiDB-lite"/>
    </source>
</evidence>
<dbReference type="EMBL" id="JAACJN010000026">
    <property type="protein sequence ID" value="KAF5388852.1"/>
    <property type="molecule type" value="Genomic_DNA"/>
</dbReference>
<feature type="region of interest" description="Disordered" evidence="1">
    <location>
        <begin position="468"/>
        <end position="620"/>
    </location>
</feature>
<reference evidence="2 3" key="1">
    <citation type="journal article" date="2020" name="ISME J.">
        <title>Uncovering the hidden diversity of litter-decomposition mechanisms in mushroom-forming fungi.</title>
        <authorList>
            <person name="Floudas D."/>
            <person name="Bentzer J."/>
            <person name="Ahren D."/>
            <person name="Johansson T."/>
            <person name="Persson P."/>
            <person name="Tunlid A."/>
        </authorList>
    </citation>
    <scope>NUCLEOTIDE SEQUENCE [LARGE SCALE GENOMIC DNA]</scope>
    <source>
        <strain evidence="2 3">CBS 406.79</strain>
    </source>
</reference>
<feature type="compositionally biased region" description="Polar residues" evidence="1">
    <location>
        <begin position="203"/>
        <end position="244"/>
    </location>
</feature>
<comment type="caution">
    <text evidence="2">The sequence shown here is derived from an EMBL/GenBank/DDBJ whole genome shotgun (WGS) entry which is preliminary data.</text>
</comment>
<proteinExistence type="predicted"/>
<feature type="compositionally biased region" description="Pro residues" evidence="1">
    <location>
        <begin position="302"/>
        <end position="313"/>
    </location>
</feature>
<gene>
    <name evidence="2" type="ORF">D9757_005669</name>
</gene>
<protein>
    <submittedName>
        <fullName evidence="2">Uncharacterized protein</fullName>
    </submittedName>
</protein>
<sequence length="930" mass="102607">MTLRATGKDHRLEERESLPKSELEKSRNKQGPPLSFPNMNSTLPSERSRTVSFPSKSDSRLSTLSPRPSLHRRQHSRSSSRTSSPTGSVFSTGSEMEVIKVDIEHERERNWNAPRPSWHRHPSVTHLSSSNLDMLSPTERPRTLSSPGRPDSRLSTSSSHRSRQRNDSHDSSRSSSRLSSRASSPWIGDVDRLPKQERERDWSSSMPQWNTHSRSASSGNDHSQSHSQIPANPLKRSQSLTQKFSLVPTPAPASPRFSMDTAASTRRRAESLKSSSLQSSPGESPKSRSTSSKPRLLSRPNGYPPRPNSPIPPVVSARPSFNPDSSEPRGGASPEATKLSHSFGGGSYGKSEVHNSPSSHIPVRSLSEVKGTILFLEAPRLSTDGVSQPEEALATEDHPSLSQENQILPPKPRDEKDEIKKTSADITADQADNDHLLEQESTPTLRPNIVLPAFENQEFEAALIRGTLVSETRPQKIITSPPSPPLSSSSESPTTPEPELAHFSLPSTPPSKQSSGSFKLEFRTPSPPRNLPDLPGPPSSISSDYDEITVPAGEFSLLKTPKPPGAWAATPLSSRPIPLRSNSLPTDDEIENGLATPASSLSRAATMSPRTPALPGGWVNTPASRKNVRFFEGPSSLDSEKNTTGRIEDVKSVAIEAPVGPHPPLTSKVTGSHSDGSPKSSRIRSPRKAVTIRVVDAFGREETKKETKEYKLRNDDSVRIVDAMGHTIDDSHDPIPSILDDHPLTRMETLGRVRSSLRELREELTEKEAERVPKDVQDRIRSLQRTSVEARQSRTRLTREMLANTDNLKAKLAPLRASMQRSATSPVLLLLHQNVDAKYDRIFRAARSYAKTKFLTTYYDPLYPDLFFYTSLPTNYCSSPPVLELFQREGLQAAALKALDYIAIVFYSWQLPCHPAFYDNGSSNPNWPPS</sequence>
<evidence type="ECO:0000313" key="2">
    <source>
        <dbReference type="EMBL" id="KAF5388852.1"/>
    </source>
</evidence>
<evidence type="ECO:0000313" key="3">
    <source>
        <dbReference type="Proteomes" id="UP000518752"/>
    </source>
</evidence>
<dbReference type="AlphaFoldDB" id="A0A8H5MCE7"/>
<dbReference type="Proteomes" id="UP000518752">
    <property type="component" value="Unassembled WGS sequence"/>
</dbReference>
<feature type="compositionally biased region" description="Basic residues" evidence="1">
    <location>
        <begin position="69"/>
        <end position="78"/>
    </location>
</feature>
<feature type="compositionally biased region" description="Low complexity" evidence="1">
    <location>
        <begin position="272"/>
        <end position="301"/>
    </location>
</feature>
<feature type="compositionally biased region" description="Low complexity" evidence="1">
    <location>
        <begin position="79"/>
        <end position="88"/>
    </location>
</feature>
<feature type="compositionally biased region" description="Low complexity" evidence="1">
    <location>
        <begin position="173"/>
        <end position="184"/>
    </location>
</feature>
<keyword evidence="3" id="KW-1185">Reference proteome</keyword>
<organism evidence="2 3">
    <name type="scientific">Collybiopsis confluens</name>
    <dbReference type="NCBI Taxonomy" id="2823264"/>
    <lineage>
        <taxon>Eukaryota</taxon>
        <taxon>Fungi</taxon>
        <taxon>Dikarya</taxon>
        <taxon>Basidiomycota</taxon>
        <taxon>Agaricomycotina</taxon>
        <taxon>Agaricomycetes</taxon>
        <taxon>Agaricomycetidae</taxon>
        <taxon>Agaricales</taxon>
        <taxon>Marasmiineae</taxon>
        <taxon>Omphalotaceae</taxon>
        <taxon>Collybiopsis</taxon>
    </lineage>
</organism>
<feature type="region of interest" description="Disordered" evidence="1">
    <location>
        <begin position="1"/>
        <end position="363"/>
    </location>
</feature>
<feature type="compositionally biased region" description="Basic and acidic residues" evidence="1">
    <location>
        <begin position="97"/>
        <end position="110"/>
    </location>
</feature>
<feature type="compositionally biased region" description="Polar residues" evidence="1">
    <location>
        <begin position="597"/>
        <end position="609"/>
    </location>
</feature>
<feature type="compositionally biased region" description="Basic and acidic residues" evidence="1">
    <location>
        <begin position="189"/>
        <end position="202"/>
    </location>
</feature>
<feature type="compositionally biased region" description="Polar residues" evidence="1">
    <location>
        <begin position="37"/>
        <end position="56"/>
    </location>
</feature>
<dbReference type="OrthoDB" id="3230534at2759"/>
<feature type="region of interest" description="Disordered" evidence="1">
    <location>
        <begin position="657"/>
        <end position="686"/>
    </location>
</feature>
<feature type="region of interest" description="Disordered" evidence="1">
    <location>
        <begin position="381"/>
        <end position="446"/>
    </location>
</feature>
<feature type="compositionally biased region" description="Low complexity" evidence="1">
    <location>
        <begin position="486"/>
        <end position="498"/>
    </location>
</feature>
<feature type="compositionally biased region" description="Basic and acidic residues" evidence="1">
    <location>
        <begin position="1"/>
        <end position="27"/>
    </location>
</feature>
<name>A0A8H5MCE7_9AGAR</name>
<feature type="compositionally biased region" description="Basic and acidic residues" evidence="1">
    <location>
        <begin position="411"/>
        <end position="423"/>
    </location>
</feature>
<feature type="compositionally biased region" description="Pro residues" evidence="1">
    <location>
        <begin position="525"/>
        <end position="538"/>
    </location>
</feature>
<accession>A0A8H5MCE7</accession>